<gene>
    <name evidence="1" type="ordered locus">Rpdx1_2942</name>
</gene>
<dbReference type="STRING" id="652103.Rpdx1_2942"/>
<dbReference type="EMBL" id="CP002418">
    <property type="protein sequence ID" value="ADU44525.1"/>
    <property type="molecule type" value="Genomic_DNA"/>
</dbReference>
<dbReference type="KEGG" id="rpx:Rpdx1_2942"/>
<evidence type="ECO:0000313" key="2">
    <source>
        <dbReference type="Proteomes" id="UP000001402"/>
    </source>
</evidence>
<dbReference type="Proteomes" id="UP000001402">
    <property type="component" value="Chromosome"/>
</dbReference>
<dbReference type="OrthoDB" id="505641at2"/>
<dbReference type="AlphaFoldDB" id="E6VL30"/>
<accession>E6VL30</accession>
<protein>
    <submittedName>
        <fullName evidence="1">Hypothetical genomic island protein</fullName>
    </submittedName>
</protein>
<dbReference type="BioCyc" id="RPAL652103:RPDX1_RS14505-MONOMER"/>
<proteinExistence type="predicted"/>
<organism evidence="1 2">
    <name type="scientific">Rhodopseudomonas palustris (strain DX-1)</name>
    <dbReference type="NCBI Taxonomy" id="652103"/>
    <lineage>
        <taxon>Bacteria</taxon>
        <taxon>Pseudomonadati</taxon>
        <taxon>Pseudomonadota</taxon>
        <taxon>Alphaproteobacteria</taxon>
        <taxon>Hyphomicrobiales</taxon>
        <taxon>Nitrobacteraceae</taxon>
        <taxon>Rhodopseudomonas</taxon>
    </lineage>
</organism>
<dbReference type="HOGENOM" id="CLU_504186_0_0_5"/>
<sequence length="535" mass="59217">MSRSKLRNLDKYGVITDVDPFDLPLGAWSMALNVRFEDGRINSAPVWRQVGDPLSFTPRFCYVANKADSSTSLYIGARDGSVTDWSPSTERAASPTGYSPVDSEAHWSATTLAGVVYMNREDREPWYLRPTDTTFKVLPGWSSGWRARIIRSYASALVALNVTKGGIRYPTMVKTSDLVRDPGEPPQTWDEAQTTNNATENLLTEMNGEIVDAAVLGNSLILYSNQEAWQMTADGSSNVYSYRKLPFSGGAINANCVVEVDNRHFVFGAEDIWVHDGLSEESIADARVRKFVYKSMNAKKADRFFVAHDPSKKTVSFHFVSGDTYTAFNGIGCNRSAVFHLSSKTWSFDDNPLVFAGGFAKVSLETLTWANVTATWATIGGSWQDLEDGFKRTVVYIGEADPDTGLQARVYARDLYGEGSNLTSPVDTIASRPGLLLRDGIDLDEIDAKLDGYKLVQHIWPQGRLDASATPLTFTVGVTDFPAVAPIFSAPQTYDAHQNYYLDFDMAGRFLSLRIDYPDYKSMSLSGLDFELDTL</sequence>
<reference evidence="1" key="1">
    <citation type="submission" date="2010-12" db="EMBL/GenBank/DDBJ databases">
        <title>Complete sequence of Rhodopseudomonas palustris DX-1.</title>
        <authorList>
            <consortium name="US DOE Joint Genome Institute"/>
            <person name="Lucas S."/>
            <person name="Copeland A."/>
            <person name="Lapidus A."/>
            <person name="Cheng J.-F."/>
            <person name="Goodwin L."/>
            <person name="Pitluck S."/>
            <person name="Misra M."/>
            <person name="Chertkov O."/>
            <person name="Detter J.C."/>
            <person name="Han C."/>
            <person name="Tapia R."/>
            <person name="Land M."/>
            <person name="Hauser L."/>
            <person name="Kyrpides N."/>
            <person name="Ivanova N."/>
            <person name="Ovchinnikova G."/>
            <person name="Logan B."/>
            <person name="Oda Y."/>
            <person name="Harwood C."/>
            <person name="Woyke T."/>
        </authorList>
    </citation>
    <scope>NUCLEOTIDE SEQUENCE [LARGE SCALE GENOMIC DNA]</scope>
    <source>
        <strain evidence="1">DX-1</strain>
    </source>
</reference>
<evidence type="ECO:0000313" key="1">
    <source>
        <dbReference type="EMBL" id="ADU44525.1"/>
    </source>
</evidence>
<name>E6VL30_RHOPX</name>
<dbReference type="eggNOG" id="ENOG502ZEJD">
    <property type="taxonomic scope" value="Bacteria"/>
</dbReference>